<name>A0A4Q4TE54_9PEZI</name>
<feature type="domain" description="Prion-inhibition and propagation HeLo" evidence="2">
    <location>
        <begin position="6"/>
        <end position="201"/>
    </location>
</feature>
<dbReference type="InterPro" id="IPR038305">
    <property type="entry name" value="HeLo_sf"/>
</dbReference>
<sequence length="732" mass="83304">MAETAGLVVGVVALAGLFKDCVDLFSCISATKSLGRDYEVLNTKLDIEKTLLLQWVDRVQLLNPDQYDSRLDNKAIQKTVSRTLSCIRQLLSESVSLRHTYGMEQAEEQSPLSSVISEPRWRHFQREYAEFRMRVHSTQRETSLKQRIYWVIKDKERFGCLVHQLSDFVAKLNDIVPPADGLFAAMVKSDLGALQSLREVQMVLQAAKETHVGMAALASLNIDERCQTRILERLWYRRIDDRRNNIANAHFKTMQWALESPQSKLKWDDLSQWLRSGSGIYWISGKAGSGKSTLMKLLYQHAKTRALLGEWASGQGLIMASFFFWHLGAPEQNTHDGLSRGLLYHILEADPSLIPRLLPNMWREAHRADASDLSLPSAPEMVQAFCNLRAETTKARFCFFIDGLDEYSGHLARGIDFVRDLATGNTIKVIVSSRPVTSCFQAFSHKPNLQLQELTKDDIKVYVNDTVGSHPYMEDLQAADPTAVGSILEAIVYKASGVFLWVVLACRSLLDGFDAFDYPEELRRRVDELPPELEDLFKHMLNNIESRYRNQAARFLRVCYEKHVNAEAKSRAQGSSSVTSNGVYTLGLALLDEHEMNLGQFPVLRELPMDERERKCRVFESRLRSRCCGLLEVHQDRRCFCDACDAALFSDAPDKPNYGLLDSNVEFMHRTVFDFLNTPNVWDSACLQTDEPDFDPNHVLSRMSLHLVYIYLQDKCETRVSASGLPLRSPRV</sequence>
<dbReference type="Gene3D" id="1.20.120.1020">
    <property type="entry name" value="Prion-inhibition and propagation, HeLo domain"/>
    <property type="match status" value="1"/>
</dbReference>
<keyword evidence="1" id="KW-0677">Repeat</keyword>
<evidence type="ECO:0000259" key="4">
    <source>
        <dbReference type="Pfam" id="PF25053"/>
    </source>
</evidence>
<reference evidence="5 6" key="1">
    <citation type="submission" date="2018-06" db="EMBL/GenBank/DDBJ databases">
        <title>Complete Genomes of Monosporascus.</title>
        <authorList>
            <person name="Robinson A.J."/>
            <person name="Natvig D.O."/>
        </authorList>
    </citation>
    <scope>NUCLEOTIDE SEQUENCE [LARGE SCALE GENOMIC DNA]</scope>
    <source>
        <strain evidence="5 6">CBS 110550</strain>
    </source>
</reference>
<dbReference type="Pfam" id="PF14479">
    <property type="entry name" value="HeLo"/>
    <property type="match status" value="1"/>
</dbReference>
<evidence type="ECO:0000259" key="2">
    <source>
        <dbReference type="Pfam" id="PF14479"/>
    </source>
</evidence>
<dbReference type="InterPro" id="IPR029498">
    <property type="entry name" value="HeLo_dom"/>
</dbReference>
<feature type="domain" description="Nephrocystin 3-like N-terminal" evidence="3">
    <location>
        <begin position="253"/>
        <end position="434"/>
    </location>
</feature>
<dbReference type="InterPro" id="IPR056884">
    <property type="entry name" value="NPHP3-like_N"/>
</dbReference>
<dbReference type="Pfam" id="PF25053">
    <property type="entry name" value="DUF7791"/>
    <property type="match status" value="1"/>
</dbReference>
<keyword evidence="6" id="KW-1185">Reference proteome</keyword>
<dbReference type="InterPro" id="IPR056693">
    <property type="entry name" value="DUF7791"/>
</dbReference>
<evidence type="ECO:0000313" key="6">
    <source>
        <dbReference type="Proteomes" id="UP000293360"/>
    </source>
</evidence>
<proteinExistence type="predicted"/>
<dbReference type="OrthoDB" id="443402at2759"/>
<dbReference type="Gene3D" id="3.40.50.300">
    <property type="entry name" value="P-loop containing nucleotide triphosphate hydrolases"/>
    <property type="match status" value="1"/>
</dbReference>
<dbReference type="AlphaFoldDB" id="A0A4Q4TE54"/>
<evidence type="ECO:0000259" key="3">
    <source>
        <dbReference type="Pfam" id="PF24883"/>
    </source>
</evidence>
<dbReference type="PANTHER" id="PTHR10039:SF5">
    <property type="entry name" value="NACHT DOMAIN-CONTAINING PROTEIN"/>
    <property type="match status" value="1"/>
</dbReference>
<protein>
    <recommendedName>
        <fullName evidence="7">Prion-inhibition and propagation HeLo domain-containing protein</fullName>
    </recommendedName>
</protein>
<dbReference type="EMBL" id="QJNU01000217">
    <property type="protein sequence ID" value="RYP04282.1"/>
    <property type="molecule type" value="Genomic_DNA"/>
</dbReference>
<evidence type="ECO:0008006" key="7">
    <source>
        <dbReference type="Google" id="ProtNLM"/>
    </source>
</evidence>
<feature type="domain" description="DUF7791" evidence="4">
    <location>
        <begin position="544"/>
        <end position="705"/>
    </location>
</feature>
<organism evidence="5 6">
    <name type="scientific">Monosporascus ibericus</name>
    <dbReference type="NCBI Taxonomy" id="155417"/>
    <lineage>
        <taxon>Eukaryota</taxon>
        <taxon>Fungi</taxon>
        <taxon>Dikarya</taxon>
        <taxon>Ascomycota</taxon>
        <taxon>Pezizomycotina</taxon>
        <taxon>Sordariomycetes</taxon>
        <taxon>Xylariomycetidae</taxon>
        <taxon>Xylariales</taxon>
        <taxon>Xylariales incertae sedis</taxon>
        <taxon>Monosporascus</taxon>
    </lineage>
</organism>
<dbReference type="PANTHER" id="PTHR10039">
    <property type="entry name" value="AMELOGENIN"/>
    <property type="match status" value="1"/>
</dbReference>
<dbReference type="Proteomes" id="UP000293360">
    <property type="component" value="Unassembled WGS sequence"/>
</dbReference>
<gene>
    <name evidence="5" type="ORF">DL764_004545</name>
</gene>
<dbReference type="InterPro" id="IPR027417">
    <property type="entry name" value="P-loop_NTPase"/>
</dbReference>
<dbReference type="Pfam" id="PF24883">
    <property type="entry name" value="NPHP3_N"/>
    <property type="match status" value="1"/>
</dbReference>
<dbReference type="STRING" id="155417.A0A4Q4TE54"/>
<accession>A0A4Q4TE54</accession>
<evidence type="ECO:0000256" key="1">
    <source>
        <dbReference type="ARBA" id="ARBA00022737"/>
    </source>
</evidence>
<evidence type="ECO:0000313" key="5">
    <source>
        <dbReference type="EMBL" id="RYP04282.1"/>
    </source>
</evidence>
<dbReference type="SUPFAM" id="SSF52540">
    <property type="entry name" value="P-loop containing nucleoside triphosphate hydrolases"/>
    <property type="match status" value="1"/>
</dbReference>
<comment type="caution">
    <text evidence="5">The sequence shown here is derived from an EMBL/GenBank/DDBJ whole genome shotgun (WGS) entry which is preliminary data.</text>
</comment>